<feature type="compositionally biased region" description="Polar residues" evidence="2">
    <location>
        <begin position="20"/>
        <end position="36"/>
    </location>
</feature>
<dbReference type="PANTHER" id="PTHR24257">
    <property type="entry name" value="CHYMOTRYPSIN-LIKE ELASTASE FAMILY MEMBER"/>
    <property type="match status" value="1"/>
</dbReference>
<dbReference type="AlphaFoldDB" id="A0A8C5Q285"/>
<evidence type="ECO:0000313" key="6">
    <source>
        <dbReference type="Proteomes" id="UP000694569"/>
    </source>
</evidence>
<keyword evidence="3" id="KW-0732">Signal</keyword>
<dbReference type="GO" id="GO:0006508">
    <property type="term" value="P:proteolysis"/>
    <property type="evidence" value="ECO:0007669"/>
    <property type="project" value="InterPro"/>
</dbReference>
<protein>
    <recommendedName>
        <fullName evidence="4">Peptidase S1 domain-containing protein</fullName>
    </recommendedName>
</protein>
<dbReference type="Ensembl" id="ENSLLET00000032752.1">
    <property type="protein sequence ID" value="ENSLLEP00000031538.1"/>
    <property type="gene ID" value="ENSLLEG00000019989.1"/>
</dbReference>
<keyword evidence="6" id="KW-1185">Reference proteome</keyword>
<feature type="chain" id="PRO_5034088716" description="Peptidase S1 domain-containing protein" evidence="3">
    <location>
        <begin position="17"/>
        <end position="278"/>
    </location>
</feature>
<feature type="domain" description="Peptidase S1" evidence="4">
    <location>
        <begin position="36"/>
        <end position="275"/>
    </location>
</feature>
<dbReference type="GO" id="GO:0004252">
    <property type="term" value="F:serine-type endopeptidase activity"/>
    <property type="evidence" value="ECO:0007669"/>
    <property type="project" value="InterPro"/>
</dbReference>
<keyword evidence="1" id="KW-1015">Disulfide bond</keyword>
<dbReference type="SUPFAM" id="SSF50494">
    <property type="entry name" value="Trypsin-like serine proteases"/>
    <property type="match status" value="1"/>
</dbReference>
<dbReference type="SMART" id="SM00020">
    <property type="entry name" value="Tryp_SPc"/>
    <property type="match status" value="1"/>
</dbReference>
<organism evidence="5 6">
    <name type="scientific">Leptobrachium leishanense</name>
    <name type="common">Leishan spiny toad</name>
    <dbReference type="NCBI Taxonomy" id="445787"/>
    <lineage>
        <taxon>Eukaryota</taxon>
        <taxon>Metazoa</taxon>
        <taxon>Chordata</taxon>
        <taxon>Craniata</taxon>
        <taxon>Vertebrata</taxon>
        <taxon>Euteleostomi</taxon>
        <taxon>Amphibia</taxon>
        <taxon>Batrachia</taxon>
        <taxon>Anura</taxon>
        <taxon>Pelobatoidea</taxon>
        <taxon>Megophryidae</taxon>
        <taxon>Leptobrachium</taxon>
    </lineage>
</organism>
<reference evidence="5" key="1">
    <citation type="submission" date="2025-08" db="UniProtKB">
        <authorList>
            <consortium name="Ensembl"/>
        </authorList>
    </citation>
    <scope>IDENTIFICATION</scope>
</reference>
<dbReference type="InterPro" id="IPR009003">
    <property type="entry name" value="Peptidase_S1_PA"/>
</dbReference>
<dbReference type="InterPro" id="IPR043504">
    <property type="entry name" value="Peptidase_S1_PA_chymotrypsin"/>
</dbReference>
<dbReference type="InterPro" id="IPR001254">
    <property type="entry name" value="Trypsin_dom"/>
</dbReference>
<dbReference type="OrthoDB" id="10061449at2759"/>
<dbReference type="InterPro" id="IPR001314">
    <property type="entry name" value="Peptidase_S1A"/>
</dbReference>
<dbReference type="PANTHER" id="PTHR24257:SF22">
    <property type="entry name" value="CHYMOTRYPSIN-LIKE ELASTASE FAMILY MEMBER 3B"/>
    <property type="match status" value="1"/>
</dbReference>
<accession>A0A8C5Q285</accession>
<sequence>MHFLILFICFISTLQAQTTDIEGSSGTPTYSPTPDVTTGDDEPSDWPWQVSLQYENETGVYVHTCGGVLINESWVLTAAHCIMRCHKYRLVLRVRVLSVHVLEEEIYVPHTDIFIHKQWRRKYQTCGFDIALIRLRIKIQIISAVDFLLLPAPGFILSSEYTCYITGWSRRTPSGRELSDVLLQALLSVVDHGTCTLGDWWGNYVKDTMICAIGGLKSDCIGDSGGPLSCRKPGGRWEIHGITSFYSASGCVVETKPIVFTRVSAFIEWIYYIIDNNP</sequence>
<reference evidence="5" key="2">
    <citation type="submission" date="2025-09" db="UniProtKB">
        <authorList>
            <consortium name="Ensembl"/>
        </authorList>
    </citation>
    <scope>IDENTIFICATION</scope>
</reference>
<evidence type="ECO:0000256" key="1">
    <source>
        <dbReference type="ARBA" id="ARBA00023157"/>
    </source>
</evidence>
<evidence type="ECO:0000259" key="4">
    <source>
        <dbReference type="PROSITE" id="PS50240"/>
    </source>
</evidence>
<evidence type="ECO:0000256" key="2">
    <source>
        <dbReference type="SAM" id="MobiDB-lite"/>
    </source>
</evidence>
<evidence type="ECO:0000313" key="5">
    <source>
        <dbReference type="Ensembl" id="ENSLLEP00000031538.1"/>
    </source>
</evidence>
<dbReference type="FunFam" id="2.40.10.10:FF:000004">
    <property type="entry name" value="Tryptase gamma 1"/>
    <property type="match status" value="1"/>
</dbReference>
<dbReference type="Gene3D" id="2.40.10.10">
    <property type="entry name" value="Trypsin-like serine proteases"/>
    <property type="match status" value="2"/>
</dbReference>
<name>A0A8C5Q285_9ANUR</name>
<dbReference type="Proteomes" id="UP000694569">
    <property type="component" value="Unplaced"/>
</dbReference>
<dbReference type="GO" id="GO:0005615">
    <property type="term" value="C:extracellular space"/>
    <property type="evidence" value="ECO:0007669"/>
    <property type="project" value="TreeGrafter"/>
</dbReference>
<dbReference type="InterPro" id="IPR018114">
    <property type="entry name" value="TRYPSIN_HIS"/>
</dbReference>
<proteinExistence type="predicted"/>
<dbReference type="PROSITE" id="PS50240">
    <property type="entry name" value="TRYPSIN_DOM"/>
    <property type="match status" value="1"/>
</dbReference>
<dbReference type="PRINTS" id="PR00722">
    <property type="entry name" value="CHYMOTRYPSIN"/>
</dbReference>
<dbReference type="GeneTree" id="ENSGT01030000234528"/>
<feature type="region of interest" description="Disordered" evidence="2">
    <location>
        <begin position="20"/>
        <end position="43"/>
    </location>
</feature>
<feature type="signal peptide" evidence="3">
    <location>
        <begin position="1"/>
        <end position="16"/>
    </location>
</feature>
<dbReference type="Pfam" id="PF00089">
    <property type="entry name" value="Trypsin"/>
    <property type="match status" value="1"/>
</dbReference>
<dbReference type="PROSITE" id="PS00134">
    <property type="entry name" value="TRYPSIN_HIS"/>
    <property type="match status" value="1"/>
</dbReference>
<evidence type="ECO:0000256" key="3">
    <source>
        <dbReference type="SAM" id="SignalP"/>
    </source>
</evidence>
<dbReference type="CDD" id="cd00190">
    <property type="entry name" value="Tryp_SPc"/>
    <property type="match status" value="1"/>
</dbReference>
<dbReference type="InterPro" id="IPR050850">
    <property type="entry name" value="Peptidase_S1_Elastase_sf"/>
</dbReference>